<evidence type="ECO:0000256" key="1">
    <source>
        <dbReference type="ARBA" id="ARBA00023002"/>
    </source>
</evidence>
<dbReference type="InterPro" id="IPR020471">
    <property type="entry name" value="AKR"/>
</dbReference>
<dbReference type="InterPro" id="IPR023210">
    <property type="entry name" value="NADP_OxRdtase_dom"/>
</dbReference>
<reference evidence="3 4" key="1">
    <citation type="submission" date="2020-04" db="EMBL/GenBank/DDBJ databases">
        <title>MicrobeNet Type strains.</title>
        <authorList>
            <person name="Nicholson A.C."/>
        </authorList>
    </citation>
    <scope>NUCLEOTIDE SEQUENCE [LARGE SCALE GENOMIC DNA]</scope>
    <source>
        <strain evidence="3 4">DSM 45078</strain>
    </source>
</reference>
<dbReference type="PANTHER" id="PTHR43364:SF4">
    <property type="entry name" value="NAD(P)-LINKED OXIDOREDUCTASE SUPERFAMILY PROTEIN"/>
    <property type="match status" value="1"/>
</dbReference>
<dbReference type="EMBL" id="JAAXOO010000002">
    <property type="protein sequence ID" value="NKY33649.1"/>
    <property type="molecule type" value="Genomic_DNA"/>
</dbReference>
<dbReference type="SUPFAM" id="SSF51430">
    <property type="entry name" value="NAD(P)-linked oxidoreductase"/>
    <property type="match status" value="1"/>
</dbReference>
<dbReference type="Pfam" id="PF00248">
    <property type="entry name" value="Aldo_ket_red"/>
    <property type="match status" value="1"/>
</dbReference>
<dbReference type="FunFam" id="3.20.20.100:FF:000004">
    <property type="entry name" value="Oxidoreductase, aldo/keto reductase"/>
    <property type="match status" value="1"/>
</dbReference>
<keyword evidence="1" id="KW-0560">Oxidoreductase</keyword>
<dbReference type="InterPro" id="IPR050523">
    <property type="entry name" value="AKR_Detox_Biosynth"/>
</dbReference>
<evidence type="ECO:0000259" key="2">
    <source>
        <dbReference type="Pfam" id="PF00248"/>
    </source>
</evidence>
<sequence>MEYRQFGRSGLTVSALGLGCNNFGMRIDRRQSAAVVHRALDVGVTLFDTAQMYGQGTSEEYLGAALGARRSEVVLATKFGGPKPAGPDQATGSRRNVVRECEESLRRLDTDYIDLYYLHFPDSRTPIEETLTALDDLVHQGKVRYIASSNLAGWQIADAHHIAANLGGTRFSGSQVEWSLLKRAVEDEIVPACERFGLGIIPYFPLASGLLTGKYTAGTDFPAGTRLAEVPRLAGDATDANFALVDRLSAIAKDQGHTLLELAICWLLSQPRVSSVITGATSPEQIVANVDAATWRLTAEELAAVESAFV</sequence>
<dbReference type="GO" id="GO:0005829">
    <property type="term" value="C:cytosol"/>
    <property type="evidence" value="ECO:0007669"/>
    <property type="project" value="UniProtKB-ARBA"/>
</dbReference>
<comment type="caution">
    <text evidence="3">The sequence shown here is derived from an EMBL/GenBank/DDBJ whole genome shotgun (WGS) entry which is preliminary data.</text>
</comment>
<feature type="domain" description="NADP-dependent oxidoreductase" evidence="2">
    <location>
        <begin position="16"/>
        <end position="307"/>
    </location>
</feature>
<accession>A0A846XEQ2</accession>
<dbReference type="Gene3D" id="3.20.20.100">
    <property type="entry name" value="NADP-dependent oxidoreductase domain"/>
    <property type="match status" value="1"/>
</dbReference>
<gene>
    <name evidence="3" type="ORF">HGA13_11255</name>
</gene>
<dbReference type="AlphaFoldDB" id="A0A846XEQ2"/>
<keyword evidence="4" id="KW-1185">Reference proteome</keyword>
<evidence type="ECO:0000313" key="4">
    <source>
        <dbReference type="Proteomes" id="UP000565715"/>
    </source>
</evidence>
<dbReference type="InterPro" id="IPR036812">
    <property type="entry name" value="NAD(P)_OxRdtase_dom_sf"/>
</dbReference>
<organism evidence="3 4">
    <name type="scientific">Nocardia speluncae</name>
    <dbReference type="NCBI Taxonomy" id="419477"/>
    <lineage>
        <taxon>Bacteria</taxon>
        <taxon>Bacillati</taxon>
        <taxon>Actinomycetota</taxon>
        <taxon>Actinomycetes</taxon>
        <taxon>Mycobacteriales</taxon>
        <taxon>Nocardiaceae</taxon>
        <taxon>Nocardia</taxon>
    </lineage>
</organism>
<dbReference type="PANTHER" id="PTHR43364">
    <property type="entry name" value="NADH-SPECIFIC METHYLGLYOXAL REDUCTASE-RELATED"/>
    <property type="match status" value="1"/>
</dbReference>
<proteinExistence type="predicted"/>
<evidence type="ECO:0000313" key="3">
    <source>
        <dbReference type="EMBL" id="NKY33649.1"/>
    </source>
</evidence>
<name>A0A846XEQ2_9NOCA</name>
<dbReference type="PROSITE" id="PS51257">
    <property type="entry name" value="PROKAR_LIPOPROTEIN"/>
    <property type="match status" value="1"/>
</dbReference>
<protein>
    <submittedName>
        <fullName evidence="3">Aldo/keto reductase</fullName>
    </submittedName>
</protein>
<dbReference type="PRINTS" id="PR00069">
    <property type="entry name" value="ALDKETRDTASE"/>
</dbReference>
<dbReference type="GO" id="GO:0016491">
    <property type="term" value="F:oxidoreductase activity"/>
    <property type="evidence" value="ECO:0007669"/>
    <property type="project" value="UniProtKB-KW"/>
</dbReference>
<dbReference type="Proteomes" id="UP000565715">
    <property type="component" value="Unassembled WGS sequence"/>
</dbReference>